<dbReference type="InterPro" id="IPR001599">
    <property type="entry name" value="Macroglobln_a2"/>
</dbReference>
<comment type="caution">
    <text evidence="5">The sequence shown here is derived from an EMBL/GenBank/DDBJ whole genome shotgun (WGS) entry which is preliminary data.</text>
</comment>
<dbReference type="InterPro" id="IPR051802">
    <property type="entry name" value="YfhM-like"/>
</dbReference>
<proteinExistence type="inferred from homology"/>
<dbReference type="Pfam" id="PF17972">
    <property type="entry name" value="bMG5"/>
    <property type="match status" value="1"/>
</dbReference>
<dbReference type="GO" id="GO:0005615">
    <property type="term" value="C:extracellular space"/>
    <property type="evidence" value="ECO:0007669"/>
    <property type="project" value="InterPro"/>
</dbReference>
<dbReference type="CDD" id="cd02891">
    <property type="entry name" value="A2M_like"/>
    <property type="match status" value="1"/>
</dbReference>
<dbReference type="InterPro" id="IPR011626">
    <property type="entry name" value="Alpha-macroglobulin_TED"/>
</dbReference>
<dbReference type="Gene3D" id="2.60.40.1930">
    <property type="match status" value="1"/>
</dbReference>
<feature type="domain" description="Alpha-2-macroglobulin bait region" evidence="3">
    <location>
        <begin position="979"/>
        <end position="1121"/>
    </location>
</feature>
<evidence type="ECO:0000259" key="4">
    <source>
        <dbReference type="SMART" id="SM01360"/>
    </source>
</evidence>
<dbReference type="Pfam" id="PF07703">
    <property type="entry name" value="A2M_BRD"/>
    <property type="match status" value="1"/>
</dbReference>
<evidence type="ECO:0000313" key="6">
    <source>
        <dbReference type="Proteomes" id="UP000219559"/>
    </source>
</evidence>
<sequence length="1833" mass="205075">MRKIFHLLLVIGFLSLSSCKNKSNKATLSQLDRYSEYINQITHGIISTHDPIRVVFAQPLSTYEVGSVLEPNLVEITPKTKGSLQLADDKTLVWIPDSPLLQDTEYRISLKMDVLYPDIDKKLSTFAFAFKTLKQQFSVYTEGIQSYDKNLQYVKGEIRLADLMAVTEVAQLIKATQEGEAVSFTLQSPPEKGRQFSFILDSIQRKDSDSELHLKWDGSPFGISTQGSDVLTIPGKDNFSVTRIEVQTQPSKMLEIHFSDPLKKNQDFKGLVNLQGDSKLKFKVAGNTLKVYPSKTTTGTLSIEVFPGIASEDDYSLKAAFQERVAFEQPKPELKVLSSGTLLPSSNNLKINFETVNLKGVDVRVFRIFENNVLQFLQTRELEGYGNLQRVARPIAQKTLDLQSQAGFRAEKWTAHALDLSTLIEPEPGALYKVEFNIRPSLSLYQCEQTYFDGYKEDKSEYDQETETSYWDGSESYYYEGGYYNGYDWNERENPCHGTYYVDKKKYATVLATDIGVTIKKGANNSYFAAVTNLLDTEPMAGAKLTFYNYQQQPLGSLVTDAEGMAIFDAEESAYFVVAEAQNQKTYLKLKDGNALSMSKFNVSGAQIQKGIKGYIYAERGVWRPGDEMHLSFMLNDKANPLPSGHPIKLELFDPYQKLIKRELRKTNAENLYYFRLKTEATDQTGPWLAKVSVGGAVFTKSLRIETIKPNRLKIQAQLKGNAKTIQENIAAEIAVKWLHGATARNLDLDVSAKFDQKRTQFTAYPAHVFDDPSRSFSGEEQELFKGKLDSEGKAHFSMRPKLENKAPGKLNVAFLTKVYEDGGDFSTDVFTAEYAPYDTYVGLLVPKGDSKRNMLLTDTQHRFELQTVTAEGKPKATQGLQVSIHKVKWRWWWESGPDNLSNYQSSRYHEEVFSKTLDTDTQGKAHFDFELKYPDWGRYLVRVEDPSGGHATGQTIYIDWPGWAGKARKGDPTEASMLRFSTDKETYNTGETAQVSFPSSLGSRALLTVENGNEVLEAQWVNTQEGETKVELPITELYTPNVFIHISLLQPHANTKNDAPMRLYGVVPIAVENPETRLAPEIQMPNTLRPETEVTVKVKEKQGKPMVYTLAVVDEGLLDLTRFKTPDPWNAFYTKEALGVKTWDVFDDVVGAYGGRINHIFAIGGDGALAGANNKKANRFKPMVLHLGPFTLAAGKTDTHSLNIPKYIGAVRTMVVAHDSDVGSYGFAEKSTPVKKPLMVLASLPRKASPGEKIKVPVTVFAMEPKVKKVTVKIDGLSGFKNLGDSSKQVIFDQPGEKMVYFDLEVTEGVAIGKLSIKASGAGERASYDLEMDLGNPNPISSTLQHLVLQPKSETSLAWDTFGVAGSNGTELDISSLPPMNFNGRMQNLIRYPHGCLEQITSAAFPQLYLDDMFDLDINRKQKAEKHIKQAIDRLKSNQLPNGGFGYWPSQNRANDWGTSYVGHFFLEAEKQGYVAPIGFKQAWIDYQRNTAKRWRAGTNHSDLNQAYRLFTLALSGNAELGAMNRLRQKTTLSTNAKYRLAAAYALMGQKQVAKEMLQGTTPDFNDRNHYRSYGSVTRNKAMALETYVILEDMAKAQKIAEAIAKNLQETKWMSTQTTAYALLALSKFAKGVGGKGIQLDMGTNGKVSTEKATAIRNVSVKPGHNSLQLKNQGENTLFVTLSNSGQLPIGQEKTYGRNLRLSQRFTDKKGGSIVVDKVAQGTNLVMEVIVTNTNAEPIKDVALTTFLPSGWEVINTRFTDYGEVAQADYSDIRDDRVNHYFDLKKNETKTFKLLVNASYLGYYYLPGAQVEAMYDAEYAARNKGQWIQVTE</sequence>
<dbReference type="InterPro" id="IPR041246">
    <property type="entry name" value="Bact_MG10"/>
</dbReference>
<dbReference type="InterPro" id="IPR041462">
    <property type="entry name" value="Bact_A2M_MG6"/>
</dbReference>
<feature type="domain" description="Alpha-2-macroglobulin" evidence="4">
    <location>
        <begin position="1185"/>
        <end position="1275"/>
    </location>
</feature>
<reference evidence="5 6" key="1">
    <citation type="submission" date="2017-04" db="EMBL/GenBank/DDBJ databases">
        <title>A new member of the family Flavobacteriaceae isolated from ascidians.</title>
        <authorList>
            <person name="Chen L."/>
        </authorList>
    </citation>
    <scope>NUCLEOTIDE SEQUENCE [LARGE SCALE GENOMIC DNA]</scope>
    <source>
        <strain evidence="5 6">HQA918</strain>
    </source>
</reference>
<dbReference type="RefSeq" id="WP_097441048.1">
    <property type="nucleotide sequence ID" value="NZ_KZ300477.1"/>
</dbReference>
<dbReference type="SMART" id="SM01419">
    <property type="entry name" value="Thiol-ester_cl"/>
    <property type="match status" value="1"/>
</dbReference>
<dbReference type="InterPro" id="IPR002890">
    <property type="entry name" value="MG2"/>
</dbReference>
<dbReference type="InterPro" id="IPR021868">
    <property type="entry name" value="Alpha_2_Macroglob_MG3"/>
</dbReference>
<gene>
    <name evidence="5" type="ORF">B7P33_16815</name>
</gene>
<comment type="similarity">
    <text evidence="1">Belongs to the protease inhibitor I39 (alpha-2-macroglobulin) family. Bacterial alpha-2-macroglobulin subfamily.</text>
</comment>
<dbReference type="Gene3D" id="1.50.10.20">
    <property type="match status" value="1"/>
</dbReference>
<protein>
    <recommendedName>
        <fullName evidence="7">Alpha-2-macroglobulin</fullName>
    </recommendedName>
</protein>
<dbReference type="InterPro" id="IPR011625">
    <property type="entry name" value="A2M_N_BRD"/>
</dbReference>
<dbReference type="InterPro" id="IPR047565">
    <property type="entry name" value="Alpha-macroglob_thiol-ester_cl"/>
</dbReference>
<dbReference type="Pfam" id="PF11974">
    <property type="entry name" value="bMG3"/>
    <property type="match status" value="1"/>
</dbReference>
<dbReference type="GO" id="GO:0004866">
    <property type="term" value="F:endopeptidase inhibitor activity"/>
    <property type="evidence" value="ECO:0007669"/>
    <property type="project" value="InterPro"/>
</dbReference>
<dbReference type="Proteomes" id="UP000219559">
    <property type="component" value="Unassembled WGS sequence"/>
</dbReference>
<dbReference type="InterPro" id="IPR041203">
    <property type="entry name" value="Bact_A2M_MG5"/>
</dbReference>
<name>A0A2A4G2M7_9FLAO</name>
<evidence type="ECO:0000256" key="2">
    <source>
        <dbReference type="ARBA" id="ARBA00022729"/>
    </source>
</evidence>
<dbReference type="PANTHER" id="PTHR40094:SF1">
    <property type="entry name" value="UBIQUITIN DOMAIN-CONTAINING PROTEIN"/>
    <property type="match status" value="1"/>
</dbReference>
<dbReference type="SUPFAM" id="SSF48239">
    <property type="entry name" value="Terpenoid cyclases/Protein prenyltransferases"/>
    <property type="match status" value="1"/>
</dbReference>
<dbReference type="SMART" id="SM01359">
    <property type="entry name" value="A2M_N_2"/>
    <property type="match status" value="1"/>
</dbReference>
<evidence type="ECO:0000256" key="1">
    <source>
        <dbReference type="ARBA" id="ARBA00010556"/>
    </source>
</evidence>
<evidence type="ECO:0008006" key="7">
    <source>
        <dbReference type="Google" id="ProtNLM"/>
    </source>
</evidence>
<evidence type="ECO:0000259" key="3">
    <source>
        <dbReference type="SMART" id="SM01359"/>
    </source>
</evidence>
<keyword evidence="6" id="KW-1185">Reference proteome</keyword>
<dbReference type="PROSITE" id="PS51257">
    <property type="entry name" value="PROKAR_LIPOPROTEIN"/>
    <property type="match status" value="1"/>
</dbReference>
<dbReference type="OrthoDB" id="9767116at2"/>
<dbReference type="Pfam" id="PF01835">
    <property type="entry name" value="MG2"/>
    <property type="match status" value="1"/>
</dbReference>
<dbReference type="SMART" id="SM01360">
    <property type="entry name" value="A2M"/>
    <property type="match status" value="1"/>
</dbReference>
<dbReference type="Pfam" id="PF17973">
    <property type="entry name" value="bMG10"/>
    <property type="match status" value="1"/>
</dbReference>
<dbReference type="Pfam" id="PF17962">
    <property type="entry name" value="bMG6"/>
    <property type="match status" value="1"/>
</dbReference>
<keyword evidence="2" id="KW-0732">Signal</keyword>
<organism evidence="5 6">
    <name type="scientific">Sediminicola luteus</name>
    <dbReference type="NCBI Taxonomy" id="319238"/>
    <lineage>
        <taxon>Bacteria</taxon>
        <taxon>Pseudomonadati</taxon>
        <taxon>Bacteroidota</taxon>
        <taxon>Flavobacteriia</taxon>
        <taxon>Flavobacteriales</taxon>
        <taxon>Flavobacteriaceae</taxon>
        <taxon>Sediminicola</taxon>
    </lineage>
</organism>
<dbReference type="EMBL" id="NBWU01000007">
    <property type="protein sequence ID" value="PCE62937.1"/>
    <property type="molecule type" value="Genomic_DNA"/>
</dbReference>
<evidence type="ECO:0000313" key="5">
    <source>
        <dbReference type="EMBL" id="PCE62937.1"/>
    </source>
</evidence>
<dbReference type="PANTHER" id="PTHR40094">
    <property type="entry name" value="ALPHA-2-MACROGLOBULIN HOMOLOG"/>
    <property type="match status" value="1"/>
</dbReference>
<accession>A0A2A4G2M7</accession>
<dbReference type="Pfam" id="PF00207">
    <property type="entry name" value="A2M"/>
    <property type="match status" value="1"/>
</dbReference>
<dbReference type="Pfam" id="PF07678">
    <property type="entry name" value="TED_complement"/>
    <property type="match status" value="1"/>
</dbReference>
<dbReference type="InterPro" id="IPR008930">
    <property type="entry name" value="Terpenoid_cyclase/PrenylTrfase"/>
</dbReference>